<reference evidence="7" key="2">
    <citation type="submission" date="2015-08" db="UniProtKB">
        <authorList>
            <consortium name="WormBaseParasite"/>
        </authorList>
    </citation>
    <scope>IDENTIFICATION</scope>
</reference>
<dbReference type="SMART" id="SM00235">
    <property type="entry name" value="ZnMc"/>
    <property type="match status" value="1"/>
</dbReference>
<dbReference type="InterPro" id="IPR006026">
    <property type="entry name" value="Peptidase_Metallo"/>
</dbReference>
<dbReference type="SUPFAM" id="SSF49854">
    <property type="entry name" value="Spermadhesin, CUB domain"/>
    <property type="match status" value="1"/>
</dbReference>
<dbReference type="Pfam" id="PF01400">
    <property type="entry name" value="Astacin"/>
    <property type="match status" value="1"/>
</dbReference>
<dbReference type="GO" id="GO:0006508">
    <property type="term" value="P:proteolysis"/>
    <property type="evidence" value="ECO:0007669"/>
    <property type="project" value="UniProtKB-KW"/>
</dbReference>
<feature type="binding site" evidence="3">
    <location>
        <position position="162"/>
    </location>
    <ligand>
        <name>Zn(2+)</name>
        <dbReference type="ChEBI" id="CHEBI:29105"/>
        <note>catalytic</note>
    </ligand>
</feature>
<feature type="active site" evidence="3">
    <location>
        <position position="163"/>
    </location>
</feature>
<name>A0A0K0F136_STRVS</name>
<proteinExistence type="predicted"/>
<evidence type="ECO:0000313" key="7">
    <source>
        <dbReference type="WBParaSite" id="SVE_0250300.1"/>
    </source>
</evidence>
<feature type="binding site" evidence="3">
    <location>
        <position position="166"/>
    </location>
    <ligand>
        <name>Zn(2+)</name>
        <dbReference type="ChEBI" id="CHEBI:29105"/>
        <note>catalytic</note>
    </ligand>
</feature>
<dbReference type="GO" id="GO:0004222">
    <property type="term" value="F:metalloendopeptidase activity"/>
    <property type="evidence" value="ECO:0007669"/>
    <property type="project" value="UniProtKB-UniRule"/>
</dbReference>
<sequence>MKFIHYFLIFSVNTAILKCHILRKGDTVVDKLINDKIQGKNINKMDKTRNVINISKTSYYFNLEYYREKRKVRGNLQHRWFSLIPVYIDEKLNRELIIKALNIIQTETCVRFKLVNRIFVGMSGIRYRLGERCASFIGRSTNREFQDIFVAYYCQTLGVIQHETLHALGIDHEHNRIDRNQYVTIMTDNVDKSLINDFSISSKLDSNTFGLPYDYGSIMHYDMDSFTKNKGSTIIPKHELYRKTIGQVEQLSFIDIKTVNMMYCQFKCSSSSLRCFNSGFLNPNYCDRCKCVEGFTGIDCGKFVVNEQSCGKTRYIALRKSQEIKAVGKINCFYHLLTQRNSKIGIKIIFVSIHPYTRKYCSPNDCLEIKYWQDKTVTGARFCGINKNIIFYSKNNVVLIYYRSTDPRSRFKLIFKKC</sequence>
<evidence type="ECO:0000256" key="2">
    <source>
        <dbReference type="ARBA" id="ARBA00023157"/>
    </source>
</evidence>
<dbReference type="SUPFAM" id="SSF55486">
    <property type="entry name" value="Metalloproteases ('zincins'), catalytic domain"/>
    <property type="match status" value="1"/>
</dbReference>
<feature type="binding site" evidence="3">
    <location>
        <position position="172"/>
    </location>
    <ligand>
        <name>Zn(2+)</name>
        <dbReference type="ChEBI" id="CHEBI:29105"/>
        <note>catalytic</note>
    </ligand>
</feature>
<dbReference type="PANTHER" id="PTHR10127">
    <property type="entry name" value="DISCOIDIN, CUB, EGF, LAMININ , AND ZINC METALLOPROTEASE DOMAIN CONTAINING"/>
    <property type="match status" value="1"/>
</dbReference>
<dbReference type="PRINTS" id="PR00480">
    <property type="entry name" value="ASTACIN"/>
</dbReference>
<comment type="caution">
    <text evidence="3">Lacks conserved residue(s) required for the propagation of feature annotation.</text>
</comment>
<reference evidence="6" key="1">
    <citation type="submission" date="2014-07" db="EMBL/GenBank/DDBJ databases">
        <authorList>
            <person name="Martin A.A"/>
            <person name="De Silva N."/>
        </authorList>
    </citation>
    <scope>NUCLEOTIDE SEQUENCE</scope>
</reference>
<evidence type="ECO:0000256" key="3">
    <source>
        <dbReference type="PROSITE-ProRule" id="PRU01211"/>
    </source>
</evidence>
<accession>A0A0K0F136</accession>
<dbReference type="InterPro" id="IPR024079">
    <property type="entry name" value="MetalloPept_cat_dom_sf"/>
</dbReference>
<comment type="cofactor">
    <cofactor evidence="3 4">
        <name>Zn(2+)</name>
        <dbReference type="ChEBI" id="CHEBI:29105"/>
    </cofactor>
    <text evidence="3 4">Binds 1 zinc ion per subunit.</text>
</comment>
<dbReference type="InterPro" id="IPR035914">
    <property type="entry name" value="Sperma_CUB_dom_sf"/>
</dbReference>
<dbReference type="InterPro" id="IPR034035">
    <property type="entry name" value="Astacin-like_dom"/>
</dbReference>
<dbReference type="PANTHER" id="PTHR10127:SF802">
    <property type="entry name" value="ZINC METALLOPROTEINASE NAS-10"/>
    <property type="match status" value="1"/>
</dbReference>
<dbReference type="CDD" id="cd04280">
    <property type="entry name" value="ZnMc_astacin_like"/>
    <property type="match status" value="1"/>
</dbReference>
<dbReference type="PROSITE" id="PS51864">
    <property type="entry name" value="ASTACIN"/>
    <property type="match status" value="1"/>
</dbReference>
<dbReference type="WBParaSite" id="SVE_0250300.1">
    <property type="protein sequence ID" value="SVE_0250300.1"/>
    <property type="gene ID" value="SVE_0250300"/>
</dbReference>
<dbReference type="Gene3D" id="3.40.390.10">
    <property type="entry name" value="Collagenase (Catalytic Domain)"/>
    <property type="match status" value="1"/>
</dbReference>
<evidence type="ECO:0000313" key="6">
    <source>
        <dbReference type="Proteomes" id="UP000035680"/>
    </source>
</evidence>
<organism evidence="6 7">
    <name type="scientific">Strongyloides venezuelensis</name>
    <name type="common">Threadworm</name>
    <dbReference type="NCBI Taxonomy" id="75913"/>
    <lineage>
        <taxon>Eukaryota</taxon>
        <taxon>Metazoa</taxon>
        <taxon>Ecdysozoa</taxon>
        <taxon>Nematoda</taxon>
        <taxon>Chromadorea</taxon>
        <taxon>Rhabditida</taxon>
        <taxon>Tylenchina</taxon>
        <taxon>Panagrolaimomorpha</taxon>
        <taxon>Strongyloidoidea</taxon>
        <taxon>Strongyloididae</taxon>
        <taxon>Strongyloides</taxon>
    </lineage>
</organism>
<dbReference type="GO" id="GO:0008270">
    <property type="term" value="F:zinc ion binding"/>
    <property type="evidence" value="ECO:0007669"/>
    <property type="project" value="UniProtKB-UniRule"/>
</dbReference>
<evidence type="ECO:0000256" key="1">
    <source>
        <dbReference type="ARBA" id="ARBA00022536"/>
    </source>
</evidence>
<keyword evidence="2" id="KW-1015">Disulfide bond</keyword>
<dbReference type="EC" id="3.4.24.-" evidence="4"/>
<keyword evidence="3 4" id="KW-0378">Hydrolase</keyword>
<evidence type="ECO:0000256" key="4">
    <source>
        <dbReference type="RuleBase" id="RU361183"/>
    </source>
</evidence>
<keyword evidence="3 4" id="KW-0862">Zinc</keyword>
<dbReference type="Gene3D" id="2.60.120.290">
    <property type="entry name" value="Spermadhesin, CUB domain"/>
    <property type="match status" value="1"/>
</dbReference>
<protein>
    <recommendedName>
        <fullName evidence="4">Metalloendopeptidase</fullName>
        <ecNumber evidence="4">3.4.24.-</ecNumber>
    </recommendedName>
</protein>
<dbReference type="Proteomes" id="UP000035680">
    <property type="component" value="Unassembled WGS sequence"/>
</dbReference>
<keyword evidence="3 4" id="KW-0479">Metal-binding</keyword>
<dbReference type="AlphaFoldDB" id="A0A0K0F136"/>
<keyword evidence="6" id="KW-1185">Reference proteome</keyword>
<dbReference type="InterPro" id="IPR001506">
    <property type="entry name" value="Peptidase_M12A"/>
</dbReference>
<evidence type="ECO:0000259" key="5">
    <source>
        <dbReference type="PROSITE" id="PS51864"/>
    </source>
</evidence>
<keyword evidence="1" id="KW-0245">EGF-like domain</keyword>
<feature type="domain" description="Peptidase M12A" evidence="5">
    <location>
        <begin position="70"/>
        <end position="269"/>
    </location>
</feature>
<keyword evidence="3 4" id="KW-0645">Protease</keyword>
<keyword evidence="3 4" id="KW-0482">Metalloprotease</keyword>